<protein>
    <submittedName>
        <fullName evidence="3">Copper amine oxidase</fullName>
    </submittedName>
</protein>
<evidence type="ECO:0000313" key="3">
    <source>
        <dbReference type="EMBL" id="NUU52706.1"/>
    </source>
</evidence>
<accession>A0ABX2MFM5</accession>
<comment type="caution">
    <text evidence="3">The sequence shown here is derived from an EMBL/GenBank/DDBJ whole genome shotgun (WGS) entry which is preliminary data.</text>
</comment>
<proteinExistence type="predicted"/>
<organism evidence="3 4">
    <name type="scientific">Paenibacillus taichungensis</name>
    <dbReference type="NCBI Taxonomy" id="484184"/>
    <lineage>
        <taxon>Bacteria</taxon>
        <taxon>Bacillati</taxon>
        <taxon>Bacillota</taxon>
        <taxon>Bacilli</taxon>
        <taxon>Bacillales</taxon>
        <taxon>Paenibacillaceae</taxon>
        <taxon>Paenibacillus</taxon>
    </lineage>
</organism>
<dbReference type="EMBL" id="JABMCC010000081">
    <property type="protein sequence ID" value="NUU52706.1"/>
    <property type="molecule type" value="Genomic_DNA"/>
</dbReference>
<dbReference type="Proteomes" id="UP000577724">
    <property type="component" value="Unassembled WGS sequence"/>
</dbReference>
<evidence type="ECO:0000256" key="1">
    <source>
        <dbReference type="SAM" id="Coils"/>
    </source>
</evidence>
<feature type="region of interest" description="Disordered" evidence="2">
    <location>
        <begin position="93"/>
        <end position="114"/>
    </location>
</feature>
<sequence>MKKFTHKFAYIAGGVIIGIVFSTTAGAFADSVKSMVGKKVTGEYLVVVNGKGLSDKGAVIDSKANVPARSLSEALGADVKVSGKTIYITTDEEQGGTSTAAEVPSSNNEYSGRSKADLEGVKQVLIEKILEPTKAGREVLLKELADAEKNGSEQVIEAKKKQIATYDADIEKYSADLAKVEAALAATK</sequence>
<dbReference type="GeneID" id="97129293"/>
<evidence type="ECO:0000256" key="2">
    <source>
        <dbReference type="SAM" id="MobiDB-lite"/>
    </source>
</evidence>
<feature type="coiled-coil region" evidence="1">
    <location>
        <begin position="156"/>
        <end position="183"/>
    </location>
</feature>
<feature type="compositionally biased region" description="Polar residues" evidence="2">
    <location>
        <begin position="95"/>
        <end position="111"/>
    </location>
</feature>
<evidence type="ECO:0000313" key="4">
    <source>
        <dbReference type="Proteomes" id="UP000577724"/>
    </source>
</evidence>
<keyword evidence="1" id="KW-0175">Coiled coil</keyword>
<reference evidence="3 4" key="1">
    <citation type="submission" date="2020-05" db="EMBL/GenBank/DDBJ databases">
        <title>Genome Sequencing of Type Strains.</title>
        <authorList>
            <person name="Lemaire J.F."/>
            <person name="Inderbitzin P."/>
            <person name="Gregorio O.A."/>
            <person name="Collins S.B."/>
            <person name="Wespe N."/>
            <person name="Knight-Connoni V."/>
        </authorList>
    </citation>
    <scope>NUCLEOTIDE SEQUENCE [LARGE SCALE GENOMIC DNA]</scope>
    <source>
        <strain evidence="3 4">DSM 19942</strain>
    </source>
</reference>
<gene>
    <name evidence="3" type="ORF">HP548_01165</name>
</gene>
<dbReference type="RefSeq" id="WP_175380666.1">
    <property type="nucleotide sequence ID" value="NZ_CBCRYD010000024.1"/>
</dbReference>
<keyword evidence="4" id="KW-1185">Reference proteome</keyword>
<name>A0ABX2MFM5_9BACL</name>